<evidence type="ECO:0000259" key="8">
    <source>
        <dbReference type="Pfam" id="PF01529"/>
    </source>
</evidence>
<feature type="transmembrane region" description="Helical" evidence="7">
    <location>
        <begin position="218"/>
        <end position="235"/>
    </location>
</feature>
<dbReference type="PANTHER" id="PTHR22883:SF452">
    <property type="entry name" value="PALMITOYLTRANSFERASE"/>
    <property type="match status" value="1"/>
</dbReference>
<evidence type="ECO:0000256" key="1">
    <source>
        <dbReference type="ARBA" id="ARBA00004141"/>
    </source>
</evidence>
<keyword evidence="4 7" id="KW-1133">Transmembrane helix</keyword>
<organism evidence="9 10">
    <name type="scientific">Dreissena polymorpha</name>
    <name type="common">Zebra mussel</name>
    <name type="synonym">Mytilus polymorpha</name>
    <dbReference type="NCBI Taxonomy" id="45954"/>
    <lineage>
        <taxon>Eukaryota</taxon>
        <taxon>Metazoa</taxon>
        <taxon>Spiralia</taxon>
        <taxon>Lophotrochozoa</taxon>
        <taxon>Mollusca</taxon>
        <taxon>Bivalvia</taxon>
        <taxon>Autobranchia</taxon>
        <taxon>Heteroconchia</taxon>
        <taxon>Euheterodonta</taxon>
        <taxon>Imparidentia</taxon>
        <taxon>Neoheterodontei</taxon>
        <taxon>Myida</taxon>
        <taxon>Dreissenoidea</taxon>
        <taxon>Dreissenidae</taxon>
        <taxon>Dreissena</taxon>
    </lineage>
</organism>
<feature type="transmembrane region" description="Helical" evidence="7">
    <location>
        <begin position="88"/>
        <end position="106"/>
    </location>
</feature>
<name>A0A9D4BLP4_DREPO</name>
<keyword evidence="10" id="KW-1185">Reference proteome</keyword>
<dbReference type="GO" id="GO:0005794">
    <property type="term" value="C:Golgi apparatus"/>
    <property type="evidence" value="ECO:0007669"/>
    <property type="project" value="TreeGrafter"/>
</dbReference>
<comment type="subcellular location">
    <subcellularLocation>
        <location evidence="1">Membrane</location>
        <topology evidence="1">Multi-pass membrane protein</topology>
    </subcellularLocation>
</comment>
<dbReference type="Pfam" id="PF01529">
    <property type="entry name" value="DHHC"/>
    <property type="match status" value="1"/>
</dbReference>
<reference evidence="9" key="1">
    <citation type="journal article" date="2019" name="bioRxiv">
        <title>The Genome of the Zebra Mussel, Dreissena polymorpha: A Resource for Invasive Species Research.</title>
        <authorList>
            <person name="McCartney M.A."/>
            <person name="Auch B."/>
            <person name="Kono T."/>
            <person name="Mallez S."/>
            <person name="Zhang Y."/>
            <person name="Obille A."/>
            <person name="Becker A."/>
            <person name="Abrahante J.E."/>
            <person name="Garbe J."/>
            <person name="Badalamenti J.P."/>
            <person name="Herman A."/>
            <person name="Mangelson H."/>
            <person name="Liachko I."/>
            <person name="Sullivan S."/>
            <person name="Sone E.D."/>
            <person name="Koren S."/>
            <person name="Silverstein K.A.T."/>
            <person name="Beckman K.B."/>
            <person name="Gohl D.M."/>
        </authorList>
    </citation>
    <scope>NUCLEOTIDE SEQUENCE</scope>
    <source>
        <strain evidence="9">Duluth1</strain>
        <tissue evidence="9">Whole animal</tissue>
    </source>
</reference>
<dbReference type="Proteomes" id="UP000828390">
    <property type="component" value="Unassembled WGS sequence"/>
</dbReference>
<dbReference type="InterPro" id="IPR039859">
    <property type="entry name" value="PFA4/ZDH16/20/ERF2-like"/>
</dbReference>
<dbReference type="PROSITE" id="PS50216">
    <property type="entry name" value="DHHC"/>
    <property type="match status" value="1"/>
</dbReference>
<dbReference type="EMBL" id="JAIWYP010000016">
    <property type="protein sequence ID" value="KAH3697733.1"/>
    <property type="molecule type" value="Genomic_DNA"/>
</dbReference>
<dbReference type="OrthoDB" id="331948at2759"/>
<dbReference type="GO" id="GO:0005783">
    <property type="term" value="C:endoplasmic reticulum"/>
    <property type="evidence" value="ECO:0007669"/>
    <property type="project" value="TreeGrafter"/>
</dbReference>
<feature type="domain" description="Palmitoyltransferase DHHC" evidence="8">
    <location>
        <begin position="129"/>
        <end position="256"/>
    </location>
</feature>
<evidence type="ECO:0000256" key="6">
    <source>
        <dbReference type="ARBA" id="ARBA00023315"/>
    </source>
</evidence>
<dbReference type="GO" id="GO:0019706">
    <property type="term" value="F:protein-cysteine S-palmitoyltransferase activity"/>
    <property type="evidence" value="ECO:0007669"/>
    <property type="project" value="UniProtKB-EC"/>
</dbReference>
<evidence type="ECO:0000256" key="2">
    <source>
        <dbReference type="ARBA" id="ARBA00022679"/>
    </source>
</evidence>
<sequence length="307" mass="35755">MSVQYPINDPDDHVLVNLRQTILEQAIANRVPDDTNTVRLPFIGRIHFVHDRTGVMLLSGIFAYWLYGMWSSYYVILEPHYQDGHVSLGFMIFHVFIAVLCLSSLLRVATLNPGRVPDIDPYVAQGKGWEPCKTCMRWRPPRAHHCRRCQQCVVRMDHHCPWINNCVGDGNHHVFSLLLFYSFLFSLNTFAVLMLHFWWWPKCVACNQESFPVKHGLWFSYLSFIMASTMAYFMLMQVIGHHFNLLLNLTTLDTMKIKGVDDVNLNQVHVRSCCSAYFEHFGTAKFFLWPNPCRRKRSNLGTNMIYA</sequence>
<evidence type="ECO:0000256" key="3">
    <source>
        <dbReference type="ARBA" id="ARBA00022692"/>
    </source>
</evidence>
<evidence type="ECO:0000256" key="7">
    <source>
        <dbReference type="RuleBase" id="RU079119"/>
    </source>
</evidence>
<evidence type="ECO:0000256" key="5">
    <source>
        <dbReference type="ARBA" id="ARBA00023136"/>
    </source>
</evidence>
<keyword evidence="5 7" id="KW-0472">Membrane</keyword>
<reference evidence="9" key="2">
    <citation type="submission" date="2020-11" db="EMBL/GenBank/DDBJ databases">
        <authorList>
            <person name="McCartney M.A."/>
            <person name="Auch B."/>
            <person name="Kono T."/>
            <person name="Mallez S."/>
            <person name="Becker A."/>
            <person name="Gohl D.M."/>
            <person name="Silverstein K.A.T."/>
            <person name="Koren S."/>
            <person name="Bechman K.B."/>
            <person name="Herman A."/>
            <person name="Abrahante J.E."/>
            <person name="Garbe J."/>
        </authorList>
    </citation>
    <scope>NUCLEOTIDE SEQUENCE</scope>
    <source>
        <strain evidence="9">Duluth1</strain>
        <tissue evidence="9">Whole animal</tissue>
    </source>
</reference>
<dbReference type="GO" id="GO:0006612">
    <property type="term" value="P:protein targeting to membrane"/>
    <property type="evidence" value="ECO:0007669"/>
    <property type="project" value="TreeGrafter"/>
</dbReference>
<accession>A0A9D4BLP4</accession>
<keyword evidence="6 7" id="KW-0012">Acyltransferase</keyword>
<keyword evidence="3 7" id="KW-0812">Transmembrane</keyword>
<dbReference type="PANTHER" id="PTHR22883">
    <property type="entry name" value="ZINC FINGER DHHC DOMAIN CONTAINING PROTEIN"/>
    <property type="match status" value="1"/>
</dbReference>
<comment type="similarity">
    <text evidence="7">Belongs to the DHHC palmitoyltransferase family.</text>
</comment>
<comment type="catalytic activity">
    <reaction evidence="7">
        <text>L-cysteinyl-[protein] + hexadecanoyl-CoA = S-hexadecanoyl-L-cysteinyl-[protein] + CoA</text>
        <dbReference type="Rhea" id="RHEA:36683"/>
        <dbReference type="Rhea" id="RHEA-COMP:10131"/>
        <dbReference type="Rhea" id="RHEA-COMP:11032"/>
        <dbReference type="ChEBI" id="CHEBI:29950"/>
        <dbReference type="ChEBI" id="CHEBI:57287"/>
        <dbReference type="ChEBI" id="CHEBI:57379"/>
        <dbReference type="ChEBI" id="CHEBI:74151"/>
        <dbReference type="EC" id="2.3.1.225"/>
    </reaction>
</comment>
<evidence type="ECO:0000313" key="10">
    <source>
        <dbReference type="Proteomes" id="UP000828390"/>
    </source>
</evidence>
<dbReference type="AlphaFoldDB" id="A0A9D4BLP4"/>
<feature type="transmembrane region" description="Helical" evidence="7">
    <location>
        <begin position="55"/>
        <end position="76"/>
    </location>
</feature>
<evidence type="ECO:0000256" key="4">
    <source>
        <dbReference type="ARBA" id="ARBA00022989"/>
    </source>
</evidence>
<comment type="caution">
    <text evidence="9">The sequence shown here is derived from an EMBL/GenBank/DDBJ whole genome shotgun (WGS) entry which is preliminary data.</text>
</comment>
<comment type="domain">
    <text evidence="7">The DHHC domain is required for palmitoyltransferase activity.</text>
</comment>
<dbReference type="GO" id="GO:0016020">
    <property type="term" value="C:membrane"/>
    <property type="evidence" value="ECO:0007669"/>
    <property type="project" value="UniProtKB-SubCell"/>
</dbReference>
<evidence type="ECO:0000313" key="9">
    <source>
        <dbReference type="EMBL" id="KAH3697733.1"/>
    </source>
</evidence>
<gene>
    <name evidence="9" type="ORF">DPMN_085243</name>
</gene>
<dbReference type="InterPro" id="IPR001594">
    <property type="entry name" value="Palmitoyltrfase_DHHC"/>
</dbReference>
<dbReference type="EC" id="2.3.1.225" evidence="7"/>
<protein>
    <recommendedName>
        <fullName evidence="7">Palmitoyltransferase</fullName>
        <ecNumber evidence="7">2.3.1.225</ecNumber>
    </recommendedName>
</protein>
<keyword evidence="2 7" id="KW-0808">Transferase</keyword>
<proteinExistence type="inferred from homology"/>
<feature type="transmembrane region" description="Helical" evidence="7">
    <location>
        <begin position="178"/>
        <end position="198"/>
    </location>
</feature>